<evidence type="ECO:0000313" key="2">
    <source>
        <dbReference type="EMBL" id="KAJ4943586.1"/>
    </source>
</evidence>
<reference evidence="2" key="1">
    <citation type="submission" date="2022-11" db="EMBL/GenBank/DDBJ databases">
        <title>Chromosome-level genome of Pogonophryne albipinna.</title>
        <authorList>
            <person name="Jo E."/>
        </authorList>
    </citation>
    <scope>NUCLEOTIDE SEQUENCE</scope>
    <source>
        <strain evidence="2">SGF0006</strain>
        <tissue evidence="2">Muscle</tissue>
    </source>
</reference>
<evidence type="ECO:0000313" key="3">
    <source>
        <dbReference type="Proteomes" id="UP001219934"/>
    </source>
</evidence>
<feature type="compositionally biased region" description="Basic and acidic residues" evidence="1">
    <location>
        <begin position="72"/>
        <end position="84"/>
    </location>
</feature>
<accession>A0AAD6FQV8</accession>
<gene>
    <name evidence="2" type="ORF">JOQ06_006085</name>
</gene>
<name>A0AAD6FQV8_9TELE</name>
<dbReference type="Proteomes" id="UP001219934">
    <property type="component" value="Unassembled WGS sequence"/>
</dbReference>
<protein>
    <submittedName>
        <fullName evidence="2">Uncharacterized protein</fullName>
    </submittedName>
</protein>
<proteinExistence type="predicted"/>
<evidence type="ECO:0000256" key="1">
    <source>
        <dbReference type="SAM" id="MobiDB-lite"/>
    </source>
</evidence>
<dbReference type="AlphaFoldDB" id="A0AAD6FQV8"/>
<organism evidence="2 3">
    <name type="scientific">Pogonophryne albipinna</name>
    <dbReference type="NCBI Taxonomy" id="1090488"/>
    <lineage>
        <taxon>Eukaryota</taxon>
        <taxon>Metazoa</taxon>
        <taxon>Chordata</taxon>
        <taxon>Craniata</taxon>
        <taxon>Vertebrata</taxon>
        <taxon>Euteleostomi</taxon>
        <taxon>Actinopterygii</taxon>
        <taxon>Neopterygii</taxon>
        <taxon>Teleostei</taxon>
        <taxon>Neoteleostei</taxon>
        <taxon>Acanthomorphata</taxon>
        <taxon>Eupercaria</taxon>
        <taxon>Perciformes</taxon>
        <taxon>Notothenioidei</taxon>
        <taxon>Pogonophryne</taxon>
    </lineage>
</organism>
<comment type="caution">
    <text evidence="2">The sequence shown here is derived from an EMBL/GenBank/DDBJ whole genome shotgun (WGS) entry which is preliminary data.</text>
</comment>
<feature type="region of interest" description="Disordered" evidence="1">
    <location>
        <begin position="60"/>
        <end position="88"/>
    </location>
</feature>
<dbReference type="EMBL" id="JAPTMU010000005">
    <property type="protein sequence ID" value="KAJ4943586.1"/>
    <property type="molecule type" value="Genomic_DNA"/>
</dbReference>
<sequence length="359" mass="38443">KEESCEPFLRGETRCDGRGLVSVLTCATCTEVSLAVTPLPSPSPMDPIDWEVSLCVATPETEEGEDAGSQGRETRTGRGWEKKRAFPGMGPPALPPLLGDYAGTQSGAGRRAGAPGDPTVRRVSSVESGAGVCARGLPYCTSIPPDLPTMASLMALRIPPYPLLLLYQLLPYEVSEESADFSKFSAQGEKGNRRTGRTEKDRLLGQPVLLKCWQNPGLAWVSACILPSESSAGHTDVLIITRRQQQLCVERWENRGLASCGSQSLCPTGSRSLNWRAVVVPCDTDKVCDQNDDPEDEPTFLRSTLPLSPISTMQTPSHHLAKGLLCALAAGSSGVAGQLSGQHNYPLFSLTPAECFCVQ</sequence>
<feature type="non-terminal residue" evidence="2">
    <location>
        <position position="359"/>
    </location>
</feature>
<feature type="non-terminal residue" evidence="2">
    <location>
        <position position="1"/>
    </location>
</feature>
<keyword evidence="3" id="KW-1185">Reference proteome</keyword>